<accession>A0A811PXD9</accession>
<evidence type="ECO:0000256" key="1">
    <source>
        <dbReference type="SAM" id="MobiDB-lite"/>
    </source>
</evidence>
<reference evidence="2" key="1">
    <citation type="submission" date="2020-10" db="EMBL/GenBank/DDBJ databases">
        <authorList>
            <person name="Han B."/>
            <person name="Lu T."/>
            <person name="Zhao Q."/>
            <person name="Huang X."/>
            <person name="Zhao Y."/>
        </authorList>
    </citation>
    <scope>NUCLEOTIDE SEQUENCE</scope>
</reference>
<evidence type="ECO:0000313" key="3">
    <source>
        <dbReference type="Proteomes" id="UP000604825"/>
    </source>
</evidence>
<dbReference type="EMBL" id="CAJGYO010000007">
    <property type="protein sequence ID" value="CAD6248061.1"/>
    <property type="molecule type" value="Genomic_DNA"/>
</dbReference>
<evidence type="ECO:0000313" key="2">
    <source>
        <dbReference type="EMBL" id="CAD6248061.1"/>
    </source>
</evidence>
<sequence length="203" mass="22021">MRQRLAAPPGTPPPPFLSRPTATPCRPAQHSSVRPRQAANAGSSVLKAEVDADTDARGGWCCKGEANALPRNKMALYEQSASPPTATTPLYQPRPPLWLPHGMRIQSTSASQSRKAHPIPYQKSMILGVITQLSHVNSPIMAVLCMACSQTTDDAFSDKKGSRIQSELRVLKISSCVRLIVAGVSRVIEYFKALEYLDVLSCP</sequence>
<keyword evidence="3" id="KW-1185">Reference proteome</keyword>
<comment type="caution">
    <text evidence="2">The sequence shown here is derived from an EMBL/GenBank/DDBJ whole genome shotgun (WGS) entry which is preliminary data.</text>
</comment>
<gene>
    <name evidence="2" type="ORF">NCGR_LOCUS32223</name>
</gene>
<dbReference type="AlphaFoldDB" id="A0A811PXD9"/>
<name>A0A811PXD9_9POAL</name>
<feature type="region of interest" description="Disordered" evidence="1">
    <location>
        <begin position="1"/>
        <end position="46"/>
    </location>
</feature>
<organism evidence="2 3">
    <name type="scientific">Miscanthus lutarioriparius</name>
    <dbReference type="NCBI Taxonomy" id="422564"/>
    <lineage>
        <taxon>Eukaryota</taxon>
        <taxon>Viridiplantae</taxon>
        <taxon>Streptophyta</taxon>
        <taxon>Embryophyta</taxon>
        <taxon>Tracheophyta</taxon>
        <taxon>Spermatophyta</taxon>
        <taxon>Magnoliopsida</taxon>
        <taxon>Liliopsida</taxon>
        <taxon>Poales</taxon>
        <taxon>Poaceae</taxon>
        <taxon>PACMAD clade</taxon>
        <taxon>Panicoideae</taxon>
        <taxon>Andropogonodae</taxon>
        <taxon>Andropogoneae</taxon>
        <taxon>Saccharinae</taxon>
        <taxon>Miscanthus</taxon>
    </lineage>
</organism>
<proteinExistence type="predicted"/>
<dbReference type="Proteomes" id="UP000604825">
    <property type="component" value="Unassembled WGS sequence"/>
</dbReference>
<dbReference type="OrthoDB" id="550575at2759"/>
<protein>
    <submittedName>
        <fullName evidence="2">Uncharacterized protein</fullName>
    </submittedName>
</protein>